<dbReference type="Gene3D" id="2.60.120.330">
    <property type="entry name" value="B-lactam Antibiotic, Isopenicillin N Synthase, Chain"/>
    <property type="match status" value="1"/>
</dbReference>
<reference evidence="5" key="2">
    <citation type="submission" date="2015-01" db="EMBL/GenBank/DDBJ databases">
        <title>Evolutionary Origins and Diversification of the Mycorrhizal Mutualists.</title>
        <authorList>
            <consortium name="DOE Joint Genome Institute"/>
            <consortium name="Mycorrhizal Genomics Consortium"/>
            <person name="Kohler A."/>
            <person name="Kuo A."/>
            <person name="Nagy L.G."/>
            <person name="Floudas D."/>
            <person name="Copeland A."/>
            <person name="Barry K.W."/>
            <person name="Cichocki N."/>
            <person name="Veneault-Fourrey C."/>
            <person name="LaButti K."/>
            <person name="Lindquist E.A."/>
            <person name="Lipzen A."/>
            <person name="Lundell T."/>
            <person name="Morin E."/>
            <person name="Murat C."/>
            <person name="Riley R."/>
            <person name="Ohm R."/>
            <person name="Sun H."/>
            <person name="Tunlid A."/>
            <person name="Henrissat B."/>
            <person name="Grigoriev I.V."/>
            <person name="Hibbett D.S."/>
            <person name="Martin F."/>
        </authorList>
    </citation>
    <scope>NUCLEOTIDE SEQUENCE [LARGE SCALE GENOMIC DNA]</scope>
    <source>
        <strain evidence="5">Foug A</strain>
    </source>
</reference>
<evidence type="ECO:0000313" key="4">
    <source>
        <dbReference type="EMBL" id="KIM64724.1"/>
    </source>
</evidence>
<comment type="similarity">
    <text evidence="1">Belongs to the iron/ascorbate-dependent oxidoreductase family.</text>
</comment>
<evidence type="ECO:0000256" key="1">
    <source>
        <dbReference type="RuleBase" id="RU003682"/>
    </source>
</evidence>
<dbReference type="GO" id="GO:0016491">
    <property type="term" value="F:oxidoreductase activity"/>
    <property type="evidence" value="ECO:0007669"/>
    <property type="project" value="UniProtKB-KW"/>
</dbReference>
<dbReference type="OrthoDB" id="288590at2759"/>
<gene>
    <name evidence="4" type="ORF">SCLCIDRAFT_23174</name>
</gene>
<evidence type="ECO:0000259" key="3">
    <source>
        <dbReference type="PROSITE" id="PS51471"/>
    </source>
</evidence>
<feature type="region of interest" description="Disordered" evidence="2">
    <location>
        <begin position="1"/>
        <end position="36"/>
    </location>
</feature>
<dbReference type="STRING" id="1036808.A0A0C3E8K9"/>
<name>A0A0C3E8K9_9AGAM</name>
<reference evidence="4 5" key="1">
    <citation type="submission" date="2014-04" db="EMBL/GenBank/DDBJ databases">
        <authorList>
            <consortium name="DOE Joint Genome Institute"/>
            <person name="Kuo A."/>
            <person name="Kohler A."/>
            <person name="Nagy L.G."/>
            <person name="Floudas D."/>
            <person name="Copeland A."/>
            <person name="Barry K.W."/>
            <person name="Cichocki N."/>
            <person name="Veneault-Fourrey C."/>
            <person name="LaButti K."/>
            <person name="Lindquist E.A."/>
            <person name="Lipzen A."/>
            <person name="Lundell T."/>
            <person name="Morin E."/>
            <person name="Murat C."/>
            <person name="Sun H."/>
            <person name="Tunlid A."/>
            <person name="Henrissat B."/>
            <person name="Grigoriev I.V."/>
            <person name="Hibbett D.S."/>
            <person name="Martin F."/>
            <person name="Nordberg H.P."/>
            <person name="Cantor M.N."/>
            <person name="Hua S.X."/>
        </authorList>
    </citation>
    <scope>NUCLEOTIDE SEQUENCE [LARGE SCALE GENOMIC DNA]</scope>
    <source>
        <strain evidence="4 5">Foug A</strain>
    </source>
</reference>
<dbReference type="GO" id="GO:0046872">
    <property type="term" value="F:metal ion binding"/>
    <property type="evidence" value="ECO:0007669"/>
    <property type="project" value="UniProtKB-KW"/>
</dbReference>
<dbReference type="HOGENOM" id="CLU_010119_6_3_1"/>
<dbReference type="Proteomes" id="UP000053989">
    <property type="component" value="Unassembled WGS sequence"/>
</dbReference>
<dbReference type="Pfam" id="PF03171">
    <property type="entry name" value="2OG-FeII_Oxy"/>
    <property type="match status" value="1"/>
</dbReference>
<organism evidence="4 5">
    <name type="scientific">Scleroderma citrinum Foug A</name>
    <dbReference type="NCBI Taxonomy" id="1036808"/>
    <lineage>
        <taxon>Eukaryota</taxon>
        <taxon>Fungi</taxon>
        <taxon>Dikarya</taxon>
        <taxon>Basidiomycota</taxon>
        <taxon>Agaricomycotina</taxon>
        <taxon>Agaricomycetes</taxon>
        <taxon>Agaricomycetidae</taxon>
        <taxon>Boletales</taxon>
        <taxon>Sclerodermatineae</taxon>
        <taxon>Sclerodermataceae</taxon>
        <taxon>Scleroderma</taxon>
    </lineage>
</organism>
<dbReference type="InterPro" id="IPR044861">
    <property type="entry name" value="IPNS-like_FE2OG_OXY"/>
</dbReference>
<dbReference type="EMBL" id="KN822026">
    <property type="protein sequence ID" value="KIM64724.1"/>
    <property type="molecule type" value="Genomic_DNA"/>
</dbReference>
<dbReference type="InterPro" id="IPR005123">
    <property type="entry name" value="Oxoglu/Fe-dep_dioxygenase_dom"/>
</dbReference>
<dbReference type="Pfam" id="PF14226">
    <property type="entry name" value="DIOX_N"/>
    <property type="match status" value="1"/>
</dbReference>
<dbReference type="InterPro" id="IPR027443">
    <property type="entry name" value="IPNS-like_sf"/>
</dbReference>
<dbReference type="PROSITE" id="PS51471">
    <property type="entry name" value="FE2OG_OXY"/>
    <property type="match status" value="1"/>
</dbReference>
<protein>
    <recommendedName>
        <fullName evidence="3">Fe2OG dioxygenase domain-containing protein</fullName>
    </recommendedName>
</protein>
<feature type="domain" description="Fe2OG dioxygenase" evidence="3">
    <location>
        <begin position="245"/>
        <end position="348"/>
    </location>
</feature>
<dbReference type="AlphaFoldDB" id="A0A0C3E8K9"/>
<evidence type="ECO:0000256" key="2">
    <source>
        <dbReference type="SAM" id="MobiDB-lite"/>
    </source>
</evidence>
<accession>A0A0C3E8K9</accession>
<evidence type="ECO:0000313" key="5">
    <source>
        <dbReference type="Proteomes" id="UP000053989"/>
    </source>
</evidence>
<dbReference type="SUPFAM" id="SSF51197">
    <property type="entry name" value="Clavaminate synthase-like"/>
    <property type="match status" value="1"/>
</dbReference>
<dbReference type="InterPro" id="IPR026992">
    <property type="entry name" value="DIOX_N"/>
</dbReference>
<keyword evidence="5" id="KW-1185">Reference proteome</keyword>
<dbReference type="InParanoid" id="A0A0C3E8K9"/>
<dbReference type="PANTHER" id="PTHR47990">
    <property type="entry name" value="2-OXOGLUTARATE (2OG) AND FE(II)-DEPENDENT OXYGENASE SUPERFAMILY PROTEIN-RELATED"/>
    <property type="match status" value="1"/>
</dbReference>
<keyword evidence="1" id="KW-0560">Oxidoreductase</keyword>
<dbReference type="InterPro" id="IPR050231">
    <property type="entry name" value="Iron_ascorbate_oxido_reductase"/>
</dbReference>
<keyword evidence="1" id="KW-0479">Metal-binding</keyword>
<keyword evidence="1" id="KW-0408">Iron</keyword>
<dbReference type="PRINTS" id="PR00682">
    <property type="entry name" value="IPNSYNTHASE"/>
</dbReference>
<sequence length="391" mass="44040">MPAAQYQRLPSSPRDEDREASARAPSPKRPIDPRFDRPPPAAWKRIALILFLAFLFWLSYAIRPTKQSAKPEVIYASRDITNANGTRDQKSALAFEIRNACMEVGAFYITGHGVHHETIDGLLSAMKAYFSLPLETKMKLYHKTVGNFQGYAPLLDSNIDPSNRGDLLEAFGVGWKLLVLENDETSGNNDLPKAGTNIWPLEPAGFREAYLNYYHAALAVGNMLYRLFALALDLPETYFDKTMESAHDMRAMHYPPQTGPVDDRIVGLGAHTDFKCFTILWQEPGIQALQVLNSERQWINVTPIPGTLVVNIADQLGRWTNEVFRSPVHRAVNRSGMERYSIAVFFGTNSDVQIEPIPSCISLDRPVKYEPISAGDYERKRIEAMFYQGTP</sequence>
<proteinExistence type="inferred from homology"/>